<reference evidence="1 2" key="1">
    <citation type="submission" date="2018-03" db="EMBL/GenBank/DDBJ databases">
        <title>Genomic Encyclopedia of Archaeal and Bacterial Type Strains, Phase II (KMG-II): from individual species to whole genera.</title>
        <authorList>
            <person name="Goeker M."/>
        </authorList>
    </citation>
    <scope>NUCLEOTIDE SEQUENCE [LARGE SCALE GENOMIC DNA]</scope>
    <source>
        <strain evidence="1 2">DSM 27929</strain>
    </source>
</reference>
<organism evidence="1 2">
    <name type="scientific">Mongoliibacter ruber</name>
    <dbReference type="NCBI Taxonomy" id="1750599"/>
    <lineage>
        <taxon>Bacteria</taxon>
        <taxon>Pseudomonadati</taxon>
        <taxon>Bacteroidota</taxon>
        <taxon>Cytophagia</taxon>
        <taxon>Cytophagales</taxon>
        <taxon>Cyclobacteriaceae</taxon>
        <taxon>Mongoliibacter</taxon>
    </lineage>
</organism>
<evidence type="ECO:0000313" key="1">
    <source>
        <dbReference type="EMBL" id="PRY87188.1"/>
    </source>
</evidence>
<dbReference type="EMBL" id="PVTR01000007">
    <property type="protein sequence ID" value="PRY87188.1"/>
    <property type="molecule type" value="Genomic_DNA"/>
</dbReference>
<sequence>MKTFFRISILLIGAFFIFQTSMAQSLYSARGYWEESNKLTYKEIKTKESYGEELTAEELEYMNDYEVYLNRYFDRLSEEEKNKYYQMREQWDRELSNIKAPASEASEFEWRGRDRFVSIAYGFSYGLATVAVFEVDNVGAIGIPLVMGGLWALGPVINPKKFDDITRSVVRAGNTGRLLGWVYGGSLGILIAGESESSGRAAAGLGALSSIALGEWAFQKQKRENYSEGHVETLRHYGLLGSWLGASTLGALRVENTNAYGAGILGGGILGLVVGNQQSLKYPYTLGDAENTTILSLIGTGLGFAIASEALSDGNSSAVILIPAAGSVLGTIVGHRSARGVYLTKKQGSTIGYSTAGAALLGLGIMAIAESESATAIIGVPSALALITQQILFQKFKNENMSKTLGERINEKSGLDFSVNINPENYFINQRMPVGPSAMGFNLTPSQPIVGLSLKF</sequence>
<name>A0A2T0WKF4_9BACT</name>
<dbReference type="Proteomes" id="UP000238157">
    <property type="component" value="Unassembled WGS sequence"/>
</dbReference>
<dbReference type="AlphaFoldDB" id="A0A2T0WKF4"/>
<accession>A0A2T0WKF4</accession>
<protein>
    <submittedName>
        <fullName evidence="1">Uncharacterized protein</fullName>
    </submittedName>
</protein>
<gene>
    <name evidence="1" type="ORF">CLW00_107258</name>
</gene>
<proteinExistence type="predicted"/>
<dbReference type="OrthoDB" id="835052at2"/>
<evidence type="ECO:0000313" key="2">
    <source>
        <dbReference type="Proteomes" id="UP000238157"/>
    </source>
</evidence>
<keyword evidence="2" id="KW-1185">Reference proteome</keyword>
<comment type="caution">
    <text evidence="1">The sequence shown here is derived from an EMBL/GenBank/DDBJ whole genome shotgun (WGS) entry which is preliminary data.</text>
</comment>